<name>A0A1G9LEJ4_9FLAO</name>
<keyword evidence="2" id="KW-1185">Reference proteome</keyword>
<evidence type="ECO:0000313" key="1">
    <source>
        <dbReference type="EMBL" id="SDL60286.1"/>
    </source>
</evidence>
<sequence length="388" mass="45123">MKRQSDLNFWEANMAKVLFLWFFIGNISITNGQLSPTYNTARAGKIFQVFQFPRNQIPRIDGKKYDWAIVPTNYTYATDLLNDTEDGMGTDIDPKDLDVKVTIGWVKGLNRIYFLYEAYDDFWDFERFNPEGYMNDIFELVVDGDLSGGPFIQNPLYDTEQLKWQPQTPSYIENHFNFSGVHAQNYHIYTPPVNNAWVLVWGSQPWISEFPYANHAYDYNFKHGESGTLVLEGWITPYDYAPYTGPKNAVESKLKENKFIGLSWSILDFDGGKREGHINLSHNVEMVKNASYLCAFQLMPLENEFLEPIKASWSYEVIDEEKGIVAFKDESIGKIDKWTWDFGNDDSSTEQNPIYRFKEKGVRKVITLEVEGPEGSSKRTRYWEVMIR</sequence>
<organism evidence="1 2">
    <name type="scientific">Kriegella aquimaris</name>
    <dbReference type="NCBI Taxonomy" id="192904"/>
    <lineage>
        <taxon>Bacteria</taxon>
        <taxon>Pseudomonadati</taxon>
        <taxon>Bacteroidota</taxon>
        <taxon>Flavobacteriia</taxon>
        <taxon>Flavobacteriales</taxon>
        <taxon>Flavobacteriaceae</taxon>
        <taxon>Kriegella</taxon>
    </lineage>
</organism>
<dbReference type="SUPFAM" id="SSF49299">
    <property type="entry name" value="PKD domain"/>
    <property type="match status" value="1"/>
</dbReference>
<reference evidence="1 2" key="1">
    <citation type="submission" date="2016-10" db="EMBL/GenBank/DDBJ databases">
        <authorList>
            <person name="de Groot N.N."/>
        </authorList>
    </citation>
    <scope>NUCLEOTIDE SEQUENCE [LARGE SCALE GENOMIC DNA]</scope>
    <source>
        <strain evidence="1 2">DSM 19886</strain>
    </source>
</reference>
<proteinExistence type="predicted"/>
<gene>
    <name evidence="1" type="ORF">SAMN04488514_10231</name>
</gene>
<dbReference type="Proteomes" id="UP000199440">
    <property type="component" value="Unassembled WGS sequence"/>
</dbReference>
<dbReference type="EMBL" id="FNGV01000002">
    <property type="protein sequence ID" value="SDL60286.1"/>
    <property type="molecule type" value="Genomic_DNA"/>
</dbReference>
<dbReference type="RefSeq" id="WP_245731295.1">
    <property type="nucleotide sequence ID" value="NZ_FNGV01000002.1"/>
</dbReference>
<dbReference type="InterPro" id="IPR035986">
    <property type="entry name" value="PKD_dom_sf"/>
</dbReference>
<evidence type="ECO:0008006" key="3">
    <source>
        <dbReference type="Google" id="ProtNLM"/>
    </source>
</evidence>
<evidence type="ECO:0000313" key="2">
    <source>
        <dbReference type="Proteomes" id="UP000199440"/>
    </source>
</evidence>
<dbReference type="InterPro" id="IPR013783">
    <property type="entry name" value="Ig-like_fold"/>
</dbReference>
<accession>A0A1G9LEJ4</accession>
<dbReference type="Gene3D" id="2.60.40.10">
    <property type="entry name" value="Immunoglobulins"/>
    <property type="match status" value="1"/>
</dbReference>
<dbReference type="STRING" id="192904.SAMN04488514_10231"/>
<protein>
    <recommendedName>
        <fullName evidence="3">PKD domain-containing protein</fullName>
    </recommendedName>
</protein>
<dbReference type="CDD" id="cd00146">
    <property type="entry name" value="PKD"/>
    <property type="match status" value="1"/>
</dbReference>
<dbReference type="AlphaFoldDB" id="A0A1G9LEJ4"/>